<dbReference type="GO" id="GO:0005975">
    <property type="term" value="P:carbohydrate metabolic process"/>
    <property type="evidence" value="ECO:0007669"/>
    <property type="project" value="UniProtKB-ARBA"/>
</dbReference>
<dbReference type="EMBL" id="BHZD01000001">
    <property type="protein sequence ID" value="GCD41257.1"/>
    <property type="molecule type" value="Genomic_DNA"/>
</dbReference>
<dbReference type="InterPro" id="IPR027056">
    <property type="entry name" value="Gluconate_2DH_su3"/>
</dbReference>
<evidence type="ECO:0008006" key="3">
    <source>
        <dbReference type="Google" id="ProtNLM"/>
    </source>
</evidence>
<evidence type="ECO:0000313" key="2">
    <source>
        <dbReference type="Proteomes" id="UP000286746"/>
    </source>
</evidence>
<proteinExistence type="predicted"/>
<dbReference type="Proteomes" id="UP000286746">
    <property type="component" value="Unassembled WGS sequence"/>
</dbReference>
<evidence type="ECO:0000313" key="1">
    <source>
        <dbReference type="EMBL" id="GCD41257.1"/>
    </source>
</evidence>
<name>A0A401VVZ9_STREY</name>
<reference evidence="1 2" key="1">
    <citation type="submission" date="2018-11" db="EMBL/GenBank/DDBJ databases">
        <title>Whole genome sequence of Streptomyces paromomycinus NBRC 15454(T).</title>
        <authorList>
            <person name="Komaki H."/>
            <person name="Tamura T."/>
        </authorList>
    </citation>
    <scope>NUCLEOTIDE SEQUENCE [LARGE SCALE GENOMIC DNA]</scope>
    <source>
        <strain evidence="1 2">NBRC 15454</strain>
    </source>
</reference>
<dbReference type="RefSeq" id="WP_125052055.1">
    <property type="nucleotide sequence ID" value="NZ_BHZD01000001.1"/>
</dbReference>
<dbReference type="Pfam" id="PF13618">
    <property type="entry name" value="Gluconate_2-dh3"/>
    <property type="match status" value="1"/>
</dbReference>
<protein>
    <recommendedName>
        <fullName evidence="3">AMP-activated protein kinase glycogen-binding domain-containing protein</fullName>
    </recommendedName>
</protein>
<comment type="caution">
    <text evidence="1">The sequence shown here is derived from an EMBL/GenBank/DDBJ whole genome shotgun (WGS) entry which is preliminary data.</text>
</comment>
<dbReference type="Gene3D" id="2.60.40.10">
    <property type="entry name" value="Immunoglobulins"/>
    <property type="match status" value="1"/>
</dbReference>
<dbReference type="InterPro" id="IPR014756">
    <property type="entry name" value="Ig_E-set"/>
</dbReference>
<gene>
    <name evidence="1" type="ORF">GKJPGBOP_00910</name>
</gene>
<sequence length="356" mass="40530">MKIEVIEKDDQYILNHCTKYLARESRDARHDFGQYAPGDERAAICEAWRFPVVDAHWDGVSAAGSYPYNDVTFVYDGRRTAPASVAVLGTFGPLHSPVPLRPLVFAGEPTGFWATTVRVPKGQVHTYKFAVDGAYPLDPVNPQRTVLDNGEPWSRFFTDACTVPLSLSRTERDLLGRLVCHLLPFRLDENRRLIRGVYESLDRARRDEEFPLSYLLDDEVGTVNYIDKLIARQEQHHADDYHTCLKIIGEIIRSRFGGLDPAAAPADLYADLYRQMETEKVDGWDYSRYGSPRFFLLLLRRHAMTGAFAHPKHGGNSGAAGWMYLESRFRDARDGTLFDWRRALESPLGHNTDYRG</sequence>
<dbReference type="SUPFAM" id="SSF81296">
    <property type="entry name" value="E set domains"/>
    <property type="match status" value="1"/>
</dbReference>
<dbReference type="InterPro" id="IPR013783">
    <property type="entry name" value="Ig-like_fold"/>
</dbReference>
<keyword evidence="2" id="KW-1185">Reference proteome</keyword>
<dbReference type="AlphaFoldDB" id="A0A401VVZ9"/>
<organism evidence="1 2">
    <name type="scientific">Streptomyces paromomycinus</name>
    <name type="common">Streptomyces rimosus subsp. paromomycinus</name>
    <dbReference type="NCBI Taxonomy" id="92743"/>
    <lineage>
        <taxon>Bacteria</taxon>
        <taxon>Bacillati</taxon>
        <taxon>Actinomycetota</taxon>
        <taxon>Actinomycetes</taxon>
        <taxon>Kitasatosporales</taxon>
        <taxon>Streptomycetaceae</taxon>
        <taxon>Streptomyces</taxon>
    </lineage>
</organism>
<accession>A0A401VVZ9</accession>